<name>A0AAN9JVL7_CANGL</name>
<organism evidence="1 2">
    <name type="scientific">Canavalia gladiata</name>
    <name type="common">Sword bean</name>
    <name type="synonym">Dolichos gladiatus</name>
    <dbReference type="NCBI Taxonomy" id="3824"/>
    <lineage>
        <taxon>Eukaryota</taxon>
        <taxon>Viridiplantae</taxon>
        <taxon>Streptophyta</taxon>
        <taxon>Embryophyta</taxon>
        <taxon>Tracheophyta</taxon>
        <taxon>Spermatophyta</taxon>
        <taxon>Magnoliopsida</taxon>
        <taxon>eudicotyledons</taxon>
        <taxon>Gunneridae</taxon>
        <taxon>Pentapetalae</taxon>
        <taxon>rosids</taxon>
        <taxon>fabids</taxon>
        <taxon>Fabales</taxon>
        <taxon>Fabaceae</taxon>
        <taxon>Papilionoideae</taxon>
        <taxon>50 kb inversion clade</taxon>
        <taxon>NPAAA clade</taxon>
        <taxon>indigoferoid/millettioid clade</taxon>
        <taxon>Phaseoleae</taxon>
        <taxon>Canavalia</taxon>
    </lineage>
</organism>
<evidence type="ECO:0000313" key="1">
    <source>
        <dbReference type="EMBL" id="KAK7306330.1"/>
    </source>
</evidence>
<accession>A0AAN9JVL7</accession>
<dbReference type="AlphaFoldDB" id="A0AAN9JVL7"/>
<dbReference type="Proteomes" id="UP001367508">
    <property type="component" value="Unassembled WGS sequence"/>
</dbReference>
<gene>
    <name evidence="1" type="ORF">VNO77_44261</name>
</gene>
<evidence type="ECO:0000313" key="2">
    <source>
        <dbReference type="Proteomes" id="UP001367508"/>
    </source>
</evidence>
<sequence length="92" mass="10428">MHVLRSRWRLSRQAMVHWAQRLFGVMGLELNPKANGHALHGAYINHELSFSSPIPTNDVGSQSQIWRPLQGPLFPHGFAGVMHDRCEAFLLT</sequence>
<reference evidence="1 2" key="1">
    <citation type="submission" date="2024-01" db="EMBL/GenBank/DDBJ databases">
        <title>The genomes of 5 underutilized Papilionoideae crops provide insights into root nodulation and disease resistanc.</title>
        <authorList>
            <person name="Jiang F."/>
        </authorList>
    </citation>
    <scope>NUCLEOTIDE SEQUENCE [LARGE SCALE GENOMIC DNA]</scope>
    <source>
        <strain evidence="1">LVBAO_FW01</strain>
        <tissue evidence="1">Leaves</tissue>
    </source>
</reference>
<protein>
    <submittedName>
        <fullName evidence="1">Uncharacterized protein</fullName>
    </submittedName>
</protein>
<proteinExistence type="predicted"/>
<dbReference type="EMBL" id="JAYMYQ010000011">
    <property type="protein sequence ID" value="KAK7306330.1"/>
    <property type="molecule type" value="Genomic_DNA"/>
</dbReference>
<comment type="caution">
    <text evidence="1">The sequence shown here is derived from an EMBL/GenBank/DDBJ whole genome shotgun (WGS) entry which is preliminary data.</text>
</comment>
<keyword evidence="2" id="KW-1185">Reference proteome</keyword>